<organism evidence="1 2">
    <name type="scientific">Rhipicephalus microplus</name>
    <name type="common">Cattle tick</name>
    <name type="synonym">Boophilus microplus</name>
    <dbReference type="NCBI Taxonomy" id="6941"/>
    <lineage>
        <taxon>Eukaryota</taxon>
        <taxon>Metazoa</taxon>
        <taxon>Ecdysozoa</taxon>
        <taxon>Arthropoda</taxon>
        <taxon>Chelicerata</taxon>
        <taxon>Arachnida</taxon>
        <taxon>Acari</taxon>
        <taxon>Parasitiformes</taxon>
        <taxon>Ixodida</taxon>
        <taxon>Ixodoidea</taxon>
        <taxon>Ixodidae</taxon>
        <taxon>Rhipicephalinae</taxon>
        <taxon>Rhipicephalus</taxon>
        <taxon>Boophilus</taxon>
    </lineage>
</organism>
<dbReference type="EMBL" id="JABSTU010000001">
    <property type="protein sequence ID" value="KAH8040810.1"/>
    <property type="molecule type" value="Genomic_DNA"/>
</dbReference>
<proteinExistence type="predicted"/>
<dbReference type="AlphaFoldDB" id="A0A9J6F228"/>
<gene>
    <name evidence="1" type="ORF">HPB51_012980</name>
</gene>
<reference evidence="1" key="1">
    <citation type="journal article" date="2020" name="Cell">
        <title>Large-Scale Comparative Analyses of Tick Genomes Elucidate Their Genetic Diversity and Vector Capacities.</title>
        <authorList>
            <consortium name="Tick Genome and Microbiome Consortium (TIGMIC)"/>
            <person name="Jia N."/>
            <person name="Wang J."/>
            <person name="Shi W."/>
            <person name="Du L."/>
            <person name="Sun Y."/>
            <person name="Zhan W."/>
            <person name="Jiang J.F."/>
            <person name="Wang Q."/>
            <person name="Zhang B."/>
            <person name="Ji P."/>
            <person name="Bell-Sakyi L."/>
            <person name="Cui X.M."/>
            <person name="Yuan T.T."/>
            <person name="Jiang B.G."/>
            <person name="Yang W.F."/>
            <person name="Lam T.T."/>
            <person name="Chang Q.C."/>
            <person name="Ding S.J."/>
            <person name="Wang X.J."/>
            <person name="Zhu J.G."/>
            <person name="Ruan X.D."/>
            <person name="Zhao L."/>
            <person name="Wei J.T."/>
            <person name="Ye R.Z."/>
            <person name="Que T.C."/>
            <person name="Du C.H."/>
            <person name="Zhou Y.H."/>
            <person name="Cheng J.X."/>
            <person name="Dai P.F."/>
            <person name="Guo W.B."/>
            <person name="Han X.H."/>
            <person name="Huang E.J."/>
            <person name="Li L.F."/>
            <person name="Wei W."/>
            <person name="Gao Y.C."/>
            <person name="Liu J.Z."/>
            <person name="Shao H.Z."/>
            <person name="Wang X."/>
            <person name="Wang C.C."/>
            <person name="Yang T.C."/>
            <person name="Huo Q.B."/>
            <person name="Li W."/>
            <person name="Chen H.Y."/>
            <person name="Chen S.E."/>
            <person name="Zhou L.G."/>
            <person name="Ni X.B."/>
            <person name="Tian J.H."/>
            <person name="Sheng Y."/>
            <person name="Liu T."/>
            <person name="Pan Y.S."/>
            <person name="Xia L.Y."/>
            <person name="Li J."/>
            <person name="Zhao F."/>
            <person name="Cao W.C."/>
        </authorList>
    </citation>
    <scope>NUCLEOTIDE SEQUENCE</scope>
    <source>
        <strain evidence="1">Rmic-2018</strain>
    </source>
</reference>
<accession>A0A9J6F228</accession>
<name>A0A9J6F228_RHIMP</name>
<dbReference type="Proteomes" id="UP000821866">
    <property type="component" value="Chromosome 1"/>
</dbReference>
<reference evidence="1" key="2">
    <citation type="submission" date="2021-09" db="EMBL/GenBank/DDBJ databases">
        <authorList>
            <person name="Jia N."/>
            <person name="Wang J."/>
            <person name="Shi W."/>
            <person name="Du L."/>
            <person name="Sun Y."/>
            <person name="Zhan W."/>
            <person name="Jiang J."/>
            <person name="Wang Q."/>
            <person name="Zhang B."/>
            <person name="Ji P."/>
            <person name="Sakyi L.B."/>
            <person name="Cui X."/>
            <person name="Yuan T."/>
            <person name="Jiang B."/>
            <person name="Yang W."/>
            <person name="Lam T.T.-Y."/>
            <person name="Chang Q."/>
            <person name="Ding S."/>
            <person name="Wang X."/>
            <person name="Zhu J."/>
            <person name="Ruan X."/>
            <person name="Zhao L."/>
            <person name="Wei J."/>
            <person name="Que T."/>
            <person name="Du C."/>
            <person name="Cheng J."/>
            <person name="Dai P."/>
            <person name="Han X."/>
            <person name="Huang E."/>
            <person name="Gao Y."/>
            <person name="Liu J."/>
            <person name="Shao H."/>
            <person name="Ye R."/>
            <person name="Li L."/>
            <person name="Wei W."/>
            <person name="Wang X."/>
            <person name="Wang C."/>
            <person name="Huo Q."/>
            <person name="Li W."/>
            <person name="Guo W."/>
            <person name="Chen H."/>
            <person name="Chen S."/>
            <person name="Zhou L."/>
            <person name="Zhou L."/>
            <person name="Ni X."/>
            <person name="Tian J."/>
            <person name="Zhou Y."/>
            <person name="Sheng Y."/>
            <person name="Liu T."/>
            <person name="Pan Y."/>
            <person name="Xia L."/>
            <person name="Li J."/>
            <person name="Zhao F."/>
            <person name="Cao W."/>
        </authorList>
    </citation>
    <scope>NUCLEOTIDE SEQUENCE</scope>
    <source>
        <strain evidence="1">Rmic-2018</strain>
        <tissue evidence="1">Larvae</tissue>
    </source>
</reference>
<evidence type="ECO:0000313" key="2">
    <source>
        <dbReference type="Proteomes" id="UP000821866"/>
    </source>
</evidence>
<comment type="caution">
    <text evidence="1">The sequence shown here is derived from an EMBL/GenBank/DDBJ whole genome shotgun (WGS) entry which is preliminary data.</text>
</comment>
<protein>
    <submittedName>
        <fullName evidence="1">Uncharacterized protein</fullName>
    </submittedName>
</protein>
<sequence>MVSVIDIDRLSLVSSWERPSNTLERNLRAKSHGKREPVATLLDIGTILELRGEVSTFEATPVLLYSAKYRAARDRWLWDSAKSKGYFIHKTRIRETVLRPILRLYNSITDVTSDLIALGYDLEQPMITVRSRRHAEPYCRLARHVWLQHKMPKRPLENHRLIGITAVVFAPPIISKRNYTELLSQAMDAFVELRDHVFFPVVSGLIQHCRESIGFVQKMQVLRSKCRNLRQEAWRENGGRECVVPIQDRPWTDVAQATSTYDIDDDDSNFDCGALSPENCKLHASRDVSVCLLHRLVLVTHSILQYLVFTNVRGATVPRDDADKVLIVSIREQVTESVLEMFLEPSPRVVDALFEAVMVKASALILKNNASKNLRVRTLQQCRLGSAVASWQLATLILTGVSEAFAAAMLTEVGRDEKIRKYCHDCLSLIPRFKDDCLYHVFQALSLRHRKLALLRAQHTEPLDPMASKAVVVLTNVIITYALHLFRTQKVAPKHAYLREHDLMEDFGGFLACLIGRFTVVAPQPATTLDKMTGGRLREFMTDMLVEYYKEVVEPSSAGGLVRVDGKPQRQLLELIKWDDKRIRSKEQWEAALCSSAPEVQDQISDWAKRVAETYAG</sequence>
<keyword evidence="2" id="KW-1185">Reference proteome</keyword>
<evidence type="ECO:0000313" key="1">
    <source>
        <dbReference type="EMBL" id="KAH8040810.1"/>
    </source>
</evidence>